<dbReference type="NCBIfam" id="NF003432">
    <property type="entry name" value="PRK04946.1"/>
    <property type="match status" value="1"/>
</dbReference>
<keyword evidence="4 6" id="KW-0378">Hydrolase</keyword>
<proteinExistence type="inferred from homology"/>
<dbReference type="Pfam" id="PF01713">
    <property type="entry name" value="Smr"/>
    <property type="match status" value="1"/>
</dbReference>
<dbReference type="GO" id="GO:0019843">
    <property type="term" value="F:rRNA binding"/>
    <property type="evidence" value="ECO:0007669"/>
    <property type="project" value="UniProtKB-UniRule"/>
</dbReference>
<dbReference type="OrthoDB" id="5795446at2"/>
<feature type="region of interest" description="Disordered" evidence="7">
    <location>
        <begin position="34"/>
        <end position="55"/>
    </location>
</feature>
<dbReference type="AlphaFoldDB" id="A0A0Q2Y3T3"/>
<evidence type="ECO:0000256" key="6">
    <source>
        <dbReference type="HAMAP-Rule" id="MF_01042"/>
    </source>
</evidence>
<dbReference type="SUPFAM" id="SSF160443">
    <property type="entry name" value="SMR domain-like"/>
    <property type="match status" value="1"/>
</dbReference>
<dbReference type="GeneID" id="50536247"/>
<comment type="similarity">
    <text evidence="6">Belongs to the SmrB family.</text>
</comment>
<dbReference type="InterPro" id="IPR036063">
    <property type="entry name" value="Smr_dom_sf"/>
</dbReference>
<accession>A0A0Q2Y3T3</accession>
<gene>
    <name evidence="6" type="primary">smrB</name>
    <name evidence="9" type="ORF">AMR76_04105</name>
</gene>
<sequence>MSKKDTDFNDDHDFDADDDFALFQDAVKGVKKFSQDTIIQQPNRNPKQKEIRRSAREARDNDFYFSDEFVPMLSEEGPMRYARSDVSKYEVKRLRRGVYVPDVFLDMHGMTQQEAKRELGAMVAYCIKEGVHCACVQHGIGKHILKQKVPLWLAQHPEVLAFHQAPLEFGGNGALLVLLSVPEK</sequence>
<evidence type="ECO:0000256" key="2">
    <source>
        <dbReference type="ARBA" id="ARBA00022730"/>
    </source>
</evidence>
<dbReference type="HAMAP" id="MF_01042">
    <property type="entry name" value="SmrB"/>
    <property type="match status" value="1"/>
</dbReference>
<dbReference type="FunCoup" id="A0A0Q2Y3T3">
    <property type="interactions" value="14"/>
</dbReference>
<dbReference type="GO" id="GO:0072344">
    <property type="term" value="P:rescue of stalled ribosome"/>
    <property type="evidence" value="ECO:0007669"/>
    <property type="project" value="UniProtKB-UniRule"/>
</dbReference>
<evidence type="ECO:0000313" key="9">
    <source>
        <dbReference type="EMBL" id="KQH87404.1"/>
    </source>
</evidence>
<keyword evidence="1 6" id="KW-0540">Nuclease</keyword>
<dbReference type="Gene3D" id="3.30.1370.110">
    <property type="match status" value="1"/>
</dbReference>
<evidence type="ECO:0000256" key="5">
    <source>
        <dbReference type="ARBA" id="ARBA00022884"/>
    </source>
</evidence>
<evidence type="ECO:0000313" key="10">
    <source>
        <dbReference type="Proteomes" id="UP000051221"/>
    </source>
</evidence>
<evidence type="ECO:0000256" key="1">
    <source>
        <dbReference type="ARBA" id="ARBA00022722"/>
    </source>
</evidence>
<comment type="subunit">
    <text evidence="6">Associates with collided ribosomes, but not with correctly translating polysomes.</text>
</comment>
<keyword evidence="5 6" id="KW-0694">RNA-binding</keyword>
<keyword evidence="10" id="KW-1185">Reference proteome</keyword>
<reference evidence="9 10" key="1">
    <citation type="submission" date="2015-08" db="EMBL/GenBank/DDBJ databases">
        <title>Antibacterial properties of a collection of Vibrionaceae strains.</title>
        <authorList>
            <person name="Giubergia S."/>
        </authorList>
    </citation>
    <scope>NUCLEOTIDE SEQUENCE [LARGE SCALE GENOMIC DNA]</scope>
    <source>
        <strain evidence="9 10">S0821</strain>
    </source>
</reference>
<evidence type="ECO:0000259" key="8">
    <source>
        <dbReference type="PROSITE" id="PS50828"/>
    </source>
</evidence>
<dbReference type="InParanoid" id="A0A0Q2Y3T3"/>
<feature type="domain" description="Smr" evidence="8">
    <location>
        <begin position="105"/>
        <end position="180"/>
    </location>
</feature>
<comment type="function">
    <text evidence="6">Acts as a ribosome collision sensor. Detects stalled/collided disomes (pairs of ribosomes where the leading ribosome is stalled and a second ribosome has collided with it) and endonucleolytically cleaves mRNA at the 5' boundary of the stalled ribosome. Stalled/collided disomes form a new interface (primarily via the 30S subunits) that binds SmrB. Cleaved mRNA becomes available for tmRNA ligation, leading to ribosomal subunit dissociation and rescue of stalled ribosomes.</text>
</comment>
<comment type="caution">
    <text evidence="9">The sequence shown here is derived from an EMBL/GenBank/DDBJ whole genome shotgun (WGS) entry which is preliminary data.</text>
</comment>
<organism evidence="9 10">
    <name type="scientific">Vibrio furnissii</name>
    <dbReference type="NCBI Taxonomy" id="29494"/>
    <lineage>
        <taxon>Bacteria</taxon>
        <taxon>Pseudomonadati</taxon>
        <taxon>Pseudomonadota</taxon>
        <taxon>Gammaproteobacteria</taxon>
        <taxon>Vibrionales</taxon>
        <taxon>Vibrionaceae</taxon>
        <taxon>Vibrio</taxon>
    </lineage>
</organism>
<dbReference type="PROSITE" id="PS50828">
    <property type="entry name" value="SMR"/>
    <property type="match status" value="1"/>
</dbReference>
<dbReference type="OMA" id="CIMHGHG"/>
<dbReference type="EMBL" id="LKHS01000003">
    <property type="protein sequence ID" value="KQH87404.1"/>
    <property type="molecule type" value="Genomic_DNA"/>
</dbReference>
<keyword evidence="3 6" id="KW-0255">Endonuclease</keyword>
<keyword evidence="2 6" id="KW-0699">rRNA-binding</keyword>
<dbReference type="SMART" id="SM00463">
    <property type="entry name" value="SMR"/>
    <property type="match status" value="1"/>
</dbReference>
<dbReference type="PANTHER" id="PTHR35562:SF1">
    <property type="entry name" value="UPF0115 PROTEIN YFCN"/>
    <property type="match status" value="1"/>
</dbReference>
<dbReference type="InterPro" id="IPR022990">
    <property type="entry name" value="SmrB-like"/>
</dbReference>
<evidence type="ECO:0000256" key="4">
    <source>
        <dbReference type="ARBA" id="ARBA00022801"/>
    </source>
</evidence>
<dbReference type="EC" id="3.1.-.-" evidence="6"/>
<protein>
    <recommendedName>
        <fullName evidence="6">Ribosome rescue factor SmrB</fullName>
        <ecNumber evidence="6">3.1.-.-</ecNumber>
    </recommendedName>
</protein>
<dbReference type="GO" id="GO:0016787">
    <property type="term" value="F:hydrolase activity"/>
    <property type="evidence" value="ECO:0007669"/>
    <property type="project" value="UniProtKB-KW"/>
</dbReference>
<name>A0A0Q2Y3T3_VIBFU</name>
<dbReference type="GO" id="GO:0004521">
    <property type="term" value="F:RNA endonuclease activity"/>
    <property type="evidence" value="ECO:0007669"/>
    <property type="project" value="UniProtKB-UniRule"/>
</dbReference>
<dbReference type="Proteomes" id="UP000051221">
    <property type="component" value="Unassembled WGS sequence"/>
</dbReference>
<dbReference type="RefSeq" id="WP_004724633.1">
    <property type="nucleotide sequence ID" value="NZ_CABLCD010000012.1"/>
</dbReference>
<dbReference type="PANTHER" id="PTHR35562">
    <property type="entry name" value="DNA ENDONUCLEASE SMRA-RELATED"/>
    <property type="match status" value="1"/>
</dbReference>
<evidence type="ECO:0000256" key="7">
    <source>
        <dbReference type="SAM" id="MobiDB-lite"/>
    </source>
</evidence>
<dbReference type="InterPro" id="IPR002625">
    <property type="entry name" value="Smr_dom"/>
</dbReference>
<feature type="compositionally biased region" description="Polar residues" evidence="7">
    <location>
        <begin position="35"/>
        <end position="45"/>
    </location>
</feature>
<evidence type="ECO:0000256" key="3">
    <source>
        <dbReference type="ARBA" id="ARBA00022759"/>
    </source>
</evidence>